<gene>
    <name evidence="1" type="ORF">M0R45_016410</name>
</gene>
<name>A0AAW1XRV5_RUBAR</name>
<dbReference type="AlphaFoldDB" id="A0AAW1XRV5"/>
<protein>
    <submittedName>
        <fullName evidence="1">Uncharacterized protein</fullName>
    </submittedName>
</protein>
<evidence type="ECO:0000313" key="2">
    <source>
        <dbReference type="Proteomes" id="UP001457282"/>
    </source>
</evidence>
<keyword evidence="2" id="KW-1185">Reference proteome</keyword>
<evidence type="ECO:0000313" key="1">
    <source>
        <dbReference type="EMBL" id="KAK9939721.1"/>
    </source>
</evidence>
<reference evidence="1 2" key="1">
    <citation type="journal article" date="2023" name="G3 (Bethesda)">
        <title>A chromosome-length genome assembly and annotation of blackberry (Rubus argutus, cv. 'Hillquist').</title>
        <authorList>
            <person name="Bruna T."/>
            <person name="Aryal R."/>
            <person name="Dudchenko O."/>
            <person name="Sargent D.J."/>
            <person name="Mead D."/>
            <person name="Buti M."/>
            <person name="Cavallini A."/>
            <person name="Hytonen T."/>
            <person name="Andres J."/>
            <person name="Pham M."/>
            <person name="Weisz D."/>
            <person name="Mascagni F."/>
            <person name="Usai G."/>
            <person name="Natali L."/>
            <person name="Bassil N."/>
            <person name="Fernandez G.E."/>
            <person name="Lomsadze A."/>
            <person name="Armour M."/>
            <person name="Olukolu B."/>
            <person name="Poorten T."/>
            <person name="Britton C."/>
            <person name="Davik J."/>
            <person name="Ashrafi H."/>
            <person name="Aiden E.L."/>
            <person name="Borodovsky M."/>
            <person name="Worthington M."/>
        </authorList>
    </citation>
    <scope>NUCLEOTIDE SEQUENCE [LARGE SCALE GENOMIC DNA]</scope>
    <source>
        <strain evidence="1">PI 553951</strain>
    </source>
</reference>
<organism evidence="1 2">
    <name type="scientific">Rubus argutus</name>
    <name type="common">Southern blackberry</name>
    <dbReference type="NCBI Taxonomy" id="59490"/>
    <lineage>
        <taxon>Eukaryota</taxon>
        <taxon>Viridiplantae</taxon>
        <taxon>Streptophyta</taxon>
        <taxon>Embryophyta</taxon>
        <taxon>Tracheophyta</taxon>
        <taxon>Spermatophyta</taxon>
        <taxon>Magnoliopsida</taxon>
        <taxon>eudicotyledons</taxon>
        <taxon>Gunneridae</taxon>
        <taxon>Pentapetalae</taxon>
        <taxon>rosids</taxon>
        <taxon>fabids</taxon>
        <taxon>Rosales</taxon>
        <taxon>Rosaceae</taxon>
        <taxon>Rosoideae</taxon>
        <taxon>Rosoideae incertae sedis</taxon>
        <taxon>Rubus</taxon>
    </lineage>
</organism>
<dbReference type="Proteomes" id="UP001457282">
    <property type="component" value="Unassembled WGS sequence"/>
</dbReference>
<comment type="caution">
    <text evidence="1">The sequence shown here is derived from an EMBL/GenBank/DDBJ whole genome shotgun (WGS) entry which is preliminary data.</text>
</comment>
<proteinExistence type="predicted"/>
<sequence length="99" mass="11078">MEHGHGLEERRLGSGRWRSFWARQTEFEAAEMVTDRTGPEREDDTESCAELAVIWLGGLELETAAEMVRILIVDFGKRDVVVMDGEIGKKEVGGSGVWV</sequence>
<dbReference type="EMBL" id="JBEDUW010000003">
    <property type="protein sequence ID" value="KAK9939721.1"/>
    <property type="molecule type" value="Genomic_DNA"/>
</dbReference>
<accession>A0AAW1XRV5</accession>